<dbReference type="OrthoDB" id="9768133at2"/>
<protein>
    <recommendedName>
        <fullName evidence="4 9">Phosphoenolpyruvate carboxylase</fullName>
        <shortName evidence="9">PEPC</shortName>
        <shortName evidence="9">PEPCase</shortName>
        <ecNumber evidence="3 9">4.1.1.31</ecNumber>
    </recommendedName>
</protein>
<comment type="subunit">
    <text evidence="9">Homotetramer.</text>
</comment>
<evidence type="ECO:0000256" key="10">
    <source>
        <dbReference type="PROSITE-ProRule" id="PRU10111"/>
    </source>
</evidence>
<dbReference type="SUPFAM" id="SSF51621">
    <property type="entry name" value="Phosphoenolpyruvate/pyruvate domain"/>
    <property type="match status" value="1"/>
</dbReference>
<dbReference type="Proteomes" id="UP000309174">
    <property type="component" value="Unassembled WGS sequence"/>
</dbReference>
<feature type="active site" evidence="9 10">
    <location>
        <position position="133"/>
    </location>
</feature>
<evidence type="ECO:0000256" key="1">
    <source>
        <dbReference type="ARBA" id="ARBA00003670"/>
    </source>
</evidence>
<dbReference type="GO" id="GO:0000287">
    <property type="term" value="F:magnesium ion binding"/>
    <property type="evidence" value="ECO:0007669"/>
    <property type="project" value="UniProtKB-UniRule"/>
</dbReference>
<evidence type="ECO:0000256" key="2">
    <source>
        <dbReference type="ARBA" id="ARBA00008346"/>
    </source>
</evidence>
<feature type="active site" evidence="9">
    <location>
        <position position="522"/>
    </location>
</feature>
<evidence type="ECO:0000256" key="8">
    <source>
        <dbReference type="ARBA" id="ARBA00048995"/>
    </source>
</evidence>
<evidence type="ECO:0000256" key="5">
    <source>
        <dbReference type="ARBA" id="ARBA00022842"/>
    </source>
</evidence>
<dbReference type="PROSITE" id="PS00781">
    <property type="entry name" value="PEPCASE_1"/>
    <property type="match status" value="1"/>
</dbReference>
<dbReference type="AlphaFoldDB" id="A0A5C4JG87"/>
<reference evidence="11 12" key="1">
    <citation type="submission" date="2019-05" db="EMBL/GenBank/DDBJ databases">
        <title>Draft genome sequence of Actinomadura sp. 14C53.</title>
        <authorList>
            <person name="Saricaoglu S."/>
            <person name="Isik K."/>
        </authorList>
    </citation>
    <scope>NUCLEOTIDE SEQUENCE [LARGE SCALE GENOMIC DNA]</scope>
    <source>
        <strain evidence="11 12">14C53</strain>
    </source>
</reference>
<evidence type="ECO:0000313" key="12">
    <source>
        <dbReference type="Proteomes" id="UP000309174"/>
    </source>
</evidence>
<dbReference type="GO" id="GO:0006107">
    <property type="term" value="P:oxaloacetate metabolic process"/>
    <property type="evidence" value="ECO:0007669"/>
    <property type="project" value="UniProtKB-UniRule"/>
</dbReference>
<keyword evidence="12" id="KW-1185">Reference proteome</keyword>
<proteinExistence type="inferred from homology"/>
<comment type="function">
    <text evidence="1 9">Forms oxaloacetate, a four-carbon dicarboxylic acid source for the tricarboxylic acid cycle.</text>
</comment>
<dbReference type="Pfam" id="PF00311">
    <property type="entry name" value="PEPcase"/>
    <property type="match status" value="2"/>
</dbReference>
<gene>
    <name evidence="9" type="primary">ppc</name>
    <name evidence="11" type="ORF">ETD83_10290</name>
</gene>
<dbReference type="PRINTS" id="PR00150">
    <property type="entry name" value="PEPCARBXLASE"/>
</dbReference>
<keyword evidence="7 9" id="KW-0120">Carbon dioxide fixation</keyword>
<dbReference type="EMBL" id="VCKW01000039">
    <property type="protein sequence ID" value="TMR03505.1"/>
    <property type="molecule type" value="Genomic_DNA"/>
</dbReference>
<dbReference type="GO" id="GO:0005829">
    <property type="term" value="C:cytosol"/>
    <property type="evidence" value="ECO:0007669"/>
    <property type="project" value="TreeGrafter"/>
</dbReference>
<keyword evidence="6 9" id="KW-0456">Lyase</keyword>
<comment type="catalytic activity">
    <reaction evidence="8 9">
        <text>oxaloacetate + phosphate = phosphoenolpyruvate + hydrogencarbonate</text>
        <dbReference type="Rhea" id="RHEA:28370"/>
        <dbReference type="ChEBI" id="CHEBI:16452"/>
        <dbReference type="ChEBI" id="CHEBI:17544"/>
        <dbReference type="ChEBI" id="CHEBI:43474"/>
        <dbReference type="ChEBI" id="CHEBI:58702"/>
        <dbReference type="EC" id="4.1.1.31"/>
    </reaction>
</comment>
<evidence type="ECO:0000313" key="11">
    <source>
        <dbReference type="EMBL" id="TMR03505.1"/>
    </source>
</evidence>
<dbReference type="InterPro" id="IPR022805">
    <property type="entry name" value="PEP_COase_bac/pln-type"/>
</dbReference>
<keyword evidence="5 9" id="KW-0460">Magnesium</keyword>
<sequence length="859" mass="94040">MPEPLRRDVRLLGAMLGDGLVEYGGPGLLDDVERLRHAVIAARRGEIGGEEVAALVDGWTLERAEQVARAFTVYFHLTNLAEEHHRIRTLRDRDTGDTVPGSVAAAVQQVQAGDGRLDDLVDGLEFRPVFTAHPTEARRRAVVTAIQRISDLMTRLNGAPGATEREEIERSLREEIDLLWRTALRRAAQMDPLDEVRTAMAAFDETIFRAVPHVYRALDRALGNSGTRPPKARPYLRFGSWIGGDRDGNPYVTAQVTRDAVMIQADHVLRALEAACARIGRELTVHEDTTPASKDLRTALAAARTAHPGLIDEIAKRSPGEPHRQFLLHAAARVAATRERDAELAYASADDLLAELRTVQESLAGAGAPRQAYGRVQHLIWQVETFGFHLAELEIRQHSELHEQALKEVAAGGPPSEMTEEILETLRVVAWIQGRFGVRACHRYIVSFTRSADDIANVHALAASLGDGAPVLDVIPLFETGEDLERAPSVLDGMLEIPAVRNRLDATGRRLEVMLGYSDSAKQLGPTSATLRLYDTQEALAAWAARNGIALTLFHGRGGSLGRGGGPANRAILAQAPGSVAGRFKVTEQGEVIFARYGHGEIAKRHVEQVTSAILLASTDAVQDRARRAAARFRPLADKISEAAQTAFRSLIETDGFAAWFARVSPLEEIAELRIGSRPARRKAARGLEDLRAIPWVFAWTQTRVNLPGWYGLGSGLAAVSGDGRDVAELREAYEAWPLFNTLLDNAEMSLAKSDRAIAERYLALGERPGLSEAVLTEYDRTRRLVLAVTGHERLLENRRVLSRAVELRNPYVDALSHLQLRALKALRKGVANDDERAHLEALLLLSVNGVAAGLQNTG</sequence>
<dbReference type="GO" id="GO:0008964">
    <property type="term" value="F:phosphoenolpyruvate carboxylase activity"/>
    <property type="evidence" value="ECO:0007669"/>
    <property type="project" value="UniProtKB-UniRule"/>
</dbReference>
<name>A0A5C4JG87_9ACTN</name>
<evidence type="ECO:0000256" key="6">
    <source>
        <dbReference type="ARBA" id="ARBA00023239"/>
    </source>
</evidence>
<accession>A0A5C4JG87</accession>
<dbReference type="PANTHER" id="PTHR30523:SF6">
    <property type="entry name" value="PHOSPHOENOLPYRUVATE CARBOXYLASE"/>
    <property type="match status" value="1"/>
</dbReference>
<evidence type="ECO:0000256" key="7">
    <source>
        <dbReference type="ARBA" id="ARBA00023300"/>
    </source>
</evidence>
<dbReference type="EC" id="4.1.1.31" evidence="3 9"/>
<dbReference type="Gene3D" id="1.20.1440.90">
    <property type="entry name" value="Phosphoenolpyruvate/pyruvate domain"/>
    <property type="match status" value="1"/>
</dbReference>
<dbReference type="RefSeq" id="WP_138644876.1">
    <property type="nucleotide sequence ID" value="NZ_VCKW01000039.1"/>
</dbReference>
<dbReference type="InterPro" id="IPR015813">
    <property type="entry name" value="Pyrv/PenolPyrv_kinase-like_dom"/>
</dbReference>
<dbReference type="InterPro" id="IPR021135">
    <property type="entry name" value="PEP_COase"/>
</dbReference>
<dbReference type="GO" id="GO:0006099">
    <property type="term" value="P:tricarboxylic acid cycle"/>
    <property type="evidence" value="ECO:0007669"/>
    <property type="project" value="InterPro"/>
</dbReference>
<evidence type="ECO:0000256" key="4">
    <source>
        <dbReference type="ARBA" id="ARBA00022419"/>
    </source>
</evidence>
<comment type="cofactor">
    <cofactor evidence="9">
        <name>Mg(2+)</name>
        <dbReference type="ChEBI" id="CHEBI:18420"/>
    </cofactor>
</comment>
<dbReference type="PANTHER" id="PTHR30523">
    <property type="entry name" value="PHOSPHOENOLPYRUVATE CARBOXYLASE"/>
    <property type="match status" value="1"/>
</dbReference>
<evidence type="ECO:0000256" key="9">
    <source>
        <dbReference type="HAMAP-Rule" id="MF_00595"/>
    </source>
</evidence>
<dbReference type="InterPro" id="IPR018129">
    <property type="entry name" value="PEP_COase_Lys_AS"/>
</dbReference>
<organism evidence="11 12">
    <name type="scientific">Actinomadura soli</name>
    <dbReference type="NCBI Taxonomy" id="2508997"/>
    <lineage>
        <taxon>Bacteria</taxon>
        <taxon>Bacillati</taxon>
        <taxon>Actinomycetota</taxon>
        <taxon>Actinomycetes</taxon>
        <taxon>Streptosporangiales</taxon>
        <taxon>Thermomonosporaceae</taxon>
        <taxon>Actinomadura</taxon>
    </lineage>
</organism>
<evidence type="ECO:0000256" key="3">
    <source>
        <dbReference type="ARBA" id="ARBA00012305"/>
    </source>
</evidence>
<keyword evidence="11" id="KW-0670">Pyruvate</keyword>
<dbReference type="HAMAP" id="MF_00595">
    <property type="entry name" value="PEPcase_type1"/>
    <property type="match status" value="1"/>
</dbReference>
<dbReference type="GO" id="GO:0015977">
    <property type="term" value="P:carbon fixation"/>
    <property type="evidence" value="ECO:0007669"/>
    <property type="project" value="UniProtKB-UniRule"/>
</dbReference>
<comment type="similarity">
    <text evidence="2 9">Belongs to the PEPCase type 1 family.</text>
</comment>
<comment type="caution">
    <text evidence="11">The sequence shown here is derived from an EMBL/GenBank/DDBJ whole genome shotgun (WGS) entry which is preliminary data.</text>
</comment>